<dbReference type="SMART" id="SM00360">
    <property type="entry name" value="RRM"/>
    <property type="match status" value="2"/>
</dbReference>
<dbReference type="Proteomes" id="UP000478008">
    <property type="component" value="Unassembled WGS sequence"/>
</dbReference>
<feature type="compositionally biased region" description="Polar residues" evidence="4">
    <location>
        <begin position="8"/>
        <end position="19"/>
    </location>
</feature>
<feature type="compositionally biased region" description="Basic and acidic residues" evidence="4">
    <location>
        <begin position="314"/>
        <end position="323"/>
    </location>
</feature>
<feature type="domain" description="RRM" evidence="5">
    <location>
        <begin position="73"/>
        <end position="158"/>
    </location>
</feature>
<evidence type="ECO:0000313" key="7">
    <source>
        <dbReference type="Proteomes" id="UP000478008"/>
    </source>
</evidence>
<feature type="compositionally biased region" description="Acidic residues" evidence="4">
    <location>
        <begin position="289"/>
        <end position="298"/>
    </location>
</feature>
<feature type="compositionally biased region" description="Basic and acidic residues" evidence="4">
    <location>
        <begin position="469"/>
        <end position="502"/>
    </location>
</feature>
<dbReference type="InterPro" id="IPR000504">
    <property type="entry name" value="RRM_dom"/>
</dbReference>
<feature type="domain" description="RRM" evidence="5">
    <location>
        <begin position="377"/>
        <end position="467"/>
    </location>
</feature>
<dbReference type="AlphaFoldDB" id="A0A7D9CZY6"/>
<evidence type="ECO:0000259" key="5">
    <source>
        <dbReference type="PROSITE" id="PS50102"/>
    </source>
</evidence>
<sequence>MAIVLQAEDSSSSIDSNATVGKEEHATNSDSSSITEAGEKEVAKTLPDKAGSEDSEVGGSSTQQEEVQDIIPDRVFVGNLPYSVTEDQVRELTPDLKIISVEIPKKTFFNRFMSQPVIQSKGYGFITYTSAEDATRAIEEITGKKISEREIYAKAAIPQSRNRNWHNNYNYANGGNRGNFYSFNGYGGGYGRFYRYGYMPGGAPEIGDLRISSPGGPEGMYNNVYYPQAAGSYYYPGVAPQPTPQLMGRFYGPPVMAFGAGYRGEYAEKEAEKHSGKDEDSHRENSLNADEDASNESDEGTKSDENEKDDAENGTEHAEKEGEPQQDVGMLNLDMKMMQVGTGPLGMEARYNQPYRRQRKTKEEKIRKLQEGTPSKTTIFVGNLDRNVTVNDLREFFKDLEPQWIRVPRKTLPKYLYERFKLQNIPIQNKGIAFVRFANEEKQKNAIEKLNGVEFRGKPLNVTVAIDSASDKMHGEREKKQEDGDSVPKTDKDEQETKKEED</sequence>
<dbReference type="PANTHER" id="PTHR23236:SF119">
    <property type="entry name" value="NUCLEAR RNA-BINDING PROTEIN SART-3"/>
    <property type="match status" value="1"/>
</dbReference>
<evidence type="ECO:0000256" key="1">
    <source>
        <dbReference type="ARBA" id="ARBA00022737"/>
    </source>
</evidence>
<dbReference type="InterPro" id="IPR012677">
    <property type="entry name" value="Nucleotide-bd_a/b_plait_sf"/>
</dbReference>
<feature type="compositionally biased region" description="Basic and acidic residues" evidence="4">
    <location>
        <begin position="268"/>
        <end position="285"/>
    </location>
</feature>
<evidence type="ECO:0000313" key="6">
    <source>
        <dbReference type="EMBL" id="VUG17672.1"/>
    </source>
</evidence>
<proteinExistence type="predicted"/>
<feature type="region of interest" description="Disordered" evidence="4">
    <location>
        <begin position="466"/>
        <end position="502"/>
    </location>
</feature>
<evidence type="ECO:0000256" key="2">
    <source>
        <dbReference type="ARBA" id="ARBA00022884"/>
    </source>
</evidence>
<protein>
    <submittedName>
        <fullName evidence="6">DEBR0S2_13454g1_1</fullName>
    </submittedName>
</protein>
<feature type="compositionally biased region" description="Basic and acidic residues" evidence="4">
    <location>
        <begin position="37"/>
        <end position="52"/>
    </location>
</feature>
<reference evidence="6 7" key="1">
    <citation type="submission" date="2019-07" db="EMBL/GenBank/DDBJ databases">
        <authorList>
            <person name="Friedrich A."/>
            <person name="Schacherer J."/>
        </authorList>
    </citation>
    <scope>NUCLEOTIDE SEQUENCE [LARGE SCALE GENOMIC DNA]</scope>
</reference>
<feature type="region of interest" description="Disordered" evidence="4">
    <location>
        <begin position="268"/>
        <end position="329"/>
    </location>
</feature>
<gene>
    <name evidence="6" type="ORF">DEBR0S2_13454G</name>
</gene>
<keyword evidence="2 3" id="KW-0694">RNA-binding</keyword>
<feature type="region of interest" description="Disordered" evidence="4">
    <location>
        <begin position="1"/>
        <end position="67"/>
    </location>
</feature>
<evidence type="ECO:0000256" key="4">
    <source>
        <dbReference type="SAM" id="MobiDB-lite"/>
    </source>
</evidence>
<dbReference type="PANTHER" id="PTHR23236">
    <property type="entry name" value="EUKARYOTIC TRANSLATION INITIATION FACTOR 4B/4H"/>
    <property type="match status" value="1"/>
</dbReference>
<organism evidence="6 7">
    <name type="scientific">Dekkera bruxellensis</name>
    <name type="common">Brettanomyces custersii</name>
    <dbReference type="NCBI Taxonomy" id="5007"/>
    <lineage>
        <taxon>Eukaryota</taxon>
        <taxon>Fungi</taxon>
        <taxon>Dikarya</taxon>
        <taxon>Ascomycota</taxon>
        <taxon>Saccharomycotina</taxon>
        <taxon>Pichiomycetes</taxon>
        <taxon>Pichiales</taxon>
        <taxon>Pichiaceae</taxon>
        <taxon>Brettanomyces</taxon>
    </lineage>
</organism>
<dbReference type="InterPro" id="IPR035979">
    <property type="entry name" value="RBD_domain_sf"/>
</dbReference>
<accession>A0A7D9CZY6</accession>
<dbReference type="Gene3D" id="3.30.70.330">
    <property type="match status" value="2"/>
</dbReference>
<dbReference type="CDD" id="cd00590">
    <property type="entry name" value="RRM_SF"/>
    <property type="match status" value="2"/>
</dbReference>
<dbReference type="SUPFAM" id="SSF54928">
    <property type="entry name" value="RNA-binding domain, RBD"/>
    <property type="match status" value="2"/>
</dbReference>
<name>A0A7D9CZY6_DEKBR</name>
<evidence type="ECO:0000256" key="3">
    <source>
        <dbReference type="PROSITE-ProRule" id="PRU00176"/>
    </source>
</evidence>
<dbReference type="EMBL" id="CABFWN010000002">
    <property type="protein sequence ID" value="VUG17672.1"/>
    <property type="molecule type" value="Genomic_DNA"/>
</dbReference>
<keyword evidence="7" id="KW-1185">Reference proteome</keyword>
<dbReference type="GO" id="GO:0003723">
    <property type="term" value="F:RNA binding"/>
    <property type="evidence" value="ECO:0007669"/>
    <property type="project" value="UniProtKB-UniRule"/>
</dbReference>
<dbReference type="Pfam" id="PF00076">
    <property type="entry name" value="RRM_1"/>
    <property type="match status" value="2"/>
</dbReference>
<keyword evidence="1" id="KW-0677">Repeat</keyword>
<dbReference type="PROSITE" id="PS50102">
    <property type="entry name" value="RRM"/>
    <property type="match status" value="2"/>
</dbReference>